<proteinExistence type="predicted"/>
<evidence type="ECO:0000313" key="1">
    <source>
        <dbReference type="EMBL" id="GAL92017.1"/>
    </source>
</evidence>
<protein>
    <submittedName>
        <fullName evidence="1">Probable acyl carrier protein</fullName>
    </submittedName>
</protein>
<gene>
    <name evidence="1" type="ORF">N44_00305</name>
</gene>
<accession>A0A0A1VQD4</accession>
<sequence length="100" mass="11566">MSGKQSLIFSQEDIEAQVIAVLENMTADWELEDGGKIDTETRLMEDLAFESIDVVQLVVALEKNFERKGLPFEQLFMREGDYVDELEVKEIVEFLHKNLQ</sequence>
<dbReference type="InterPro" id="IPR036736">
    <property type="entry name" value="ACP-like_sf"/>
</dbReference>
<dbReference type="AlphaFoldDB" id="A0A0A1VQD4"/>
<dbReference type="Proteomes" id="UP000030321">
    <property type="component" value="Unassembled WGS sequence"/>
</dbReference>
<comment type="caution">
    <text evidence="1">The sequence shown here is derived from an EMBL/GenBank/DDBJ whole genome shotgun (WGS) entry which is preliminary data.</text>
</comment>
<organism evidence="1 2">
    <name type="scientific">Microcystis aeruginosa NIES-44</name>
    <dbReference type="NCBI Taxonomy" id="449439"/>
    <lineage>
        <taxon>Bacteria</taxon>
        <taxon>Bacillati</taxon>
        <taxon>Cyanobacteriota</taxon>
        <taxon>Cyanophyceae</taxon>
        <taxon>Oscillatoriophycideae</taxon>
        <taxon>Chroococcales</taxon>
        <taxon>Microcystaceae</taxon>
        <taxon>Microcystis</taxon>
    </lineage>
</organism>
<dbReference type="EMBL" id="BBPA01000018">
    <property type="protein sequence ID" value="GAL92017.1"/>
    <property type="molecule type" value="Genomic_DNA"/>
</dbReference>
<dbReference type="Gene3D" id="1.10.1200.10">
    <property type="entry name" value="ACP-like"/>
    <property type="match status" value="1"/>
</dbReference>
<name>A0A0A1VQD4_MICAE</name>
<reference evidence="2" key="1">
    <citation type="journal article" date="2015" name="Genome">
        <title>Whole Genome Sequence of the Non-Microcystin-Producing Microcystis aeruginosa Strain NIES-44.</title>
        <authorList>
            <person name="Okano K."/>
            <person name="Miyata N."/>
            <person name="Ozaki Y."/>
        </authorList>
    </citation>
    <scope>NUCLEOTIDE SEQUENCE [LARGE SCALE GENOMIC DNA]</scope>
    <source>
        <strain evidence="2">NIES-44</strain>
    </source>
</reference>
<dbReference type="RefSeq" id="WP_045357582.1">
    <property type="nucleotide sequence ID" value="NZ_BBPA01000018.1"/>
</dbReference>
<dbReference type="SUPFAM" id="SSF47336">
    <property type="entry name" value="ACP-like"/>
    <property type="match status" value="1"/>
</dbReference>
<evidence type="ECO:0000313" key="2">
    <source>
        <dbReference type="Proteomes" id="UP000030321"/>
    </source>
</evidence>